<dbReference type="Proteomes" id="UP000256964">
    <property type="component" value="Unassembled WGS sequence"/>
</dbReference>
<name>A0A371DIR7_9APHY</name>
<dbReference type="InterPro" id="IPR036047">
    <property type="entry name" value="F-box-like_dom_sf"/>
</dbReference>
<keyword evidence="2" id="KW-1185">Reference proteome</keyword>
<proteinExistence type="predicted"/>
<dbReference type="AlphaFoldDB" id="A0A371DIR7"/>
<evidence type="ECO:0000313" key="1">
    <source>
        <dbReference type="EMBL" id="RDX52429.1"/>
    </source>
</evidence>
<sequence length="52" mass="5845">MPVPQLPPELTDRIIKAVDRGSLPTCALVCSDWLPASRYRLFRSMRVRSSAS</sequence>
<evidence type="ECO:0000313" key="2">
    <source>
        <dbReference type="Proteomes" id="UP000256964"/>
    </source>
</evidence>
<dbReference type="OrthoDB" id="2757201at2759"/>
<dbReference type="EMBL" id="KZ857390">
    <property type="protein sequence ID" value="RDX52429.1"/>
    <property type="molecule type" value="Genomic_DNA"/>
</dbReference>
<organism evidence="1 2">
    <name type="scientific">Lentinus brumalis</name>
    <dbReference type="NCBI Taxonomy" id="2498619"/>
    <lineage>
        <taxon>Eukaryota</taxon>
        <taxon>Fungi</taxon>
        <taxon>Dikarya</taxon>
        <taxon>Basidiomycota</taxon>
        <taxon>Agaricomycotina</taxon>
        <taxon>Agaricomycetes</taxon>
        <taxon>Polyporales</taxon>
        <taxon>Polyporaceae</taxon>
        <taxon>Lentinus</taxon>
    </lineage>
</organism>
<gene>
    <name evidence="1" type="ORF">OH76DRAFT_1400226</name>
</gene>
<accession>A0A371DIR7</accession>
<reference evidence="1 2" key="1">
    <citation type="journal article" date="2018" name="Biotechnol. Biofuels">
        <title>Integrative visual omics of the white-rot fungus Polyporus brumalis exposes the biotechnological potential of its oxidative enzymes for delignifying raw plant biomass.</title>
        <authorList>
            <person name="Miyauchi S."/>
            <person name="Rancon A."/>
            <person name="Drula E."/>
            <person name="Hage H."/>
            <person name="Chaduli D."/>
            <person name="Favel A."/>
            <person name="Grisel S."/>
            <person name="Henrissat B."/>
            <person name="Herpoel-Gimbert I."/>
            <person name="Ruiz-Duenas F.J."/>
            <person name="Chevret D."/>
            <person name="Hainaut M."/>
            <person name="Lin J."/>
            <person name="Wang M."/>
            <person name="Pangilinan J."/>
            <person name="Lipzen A."/>
            <person name="Lesage-Meessen L."/>
            <person name="Navarro D."/>
            <person name="Riley R."/>
            <person name="Grigoriev I.V."/>
            <person name="Zhou S."/>
            <person name="Raouche S."/>
            <person name="Rosso M.N."/>
        </authorList>
    </citation>
    <scope>NUCLEOTIDE SEQUENCE [LARGE SCALE GENOMIC DNA]</scope>
    <source>
        <strain evidence="1 2">BRFM 1820</strain>
    </source>
</reference>
<dbReference type="SUPFAM" id="SSF81383">
    <property type="entry name" value="F-box domain"/>
    <property type="match status" value="1"/>
</dbReference>
<protein>
    <recommendedName>
        <fullName evidence="3">F-box domain-containing protein</fullName>
    </recommendedName>
</protein>
<evidence type="ECO:0008006" key="3">
    <source>
        <dbReference type="Google" id="ProtNLM"/>
    </source>
</evidence>